<evidence type="ECO:0000256" key="3">
    <source>
        <dbReference type="ARBA" id="ARBA00022679"/>
    </source>
</evidence>
<protein>
    <submittedName>
        <fullName evidence="5">ABHEB protein</fullName>
    </submittedName>
</protein>
<dbReference type="Proteomes" id="UP000549499">
    <property type="component" value="Unassembled WGS sequence"/>
</dbReference>
<dbReference type="PANTHER" id="PTHR46197:SF2">
    <property type="entry name" value="PROTEIN-LYSINE DEACYLASE ABHD14B-RELATED"/>
    <property type="match status" value="1"/>
</dbReference>
<feature type="non-terminal residue" evidence="5">
    <location>
        <position position="1"/>
    </location>
</feature>
<name>A0A7K5I4M4_CROSL</name>
<comment type="caution">
    <text evidence="5">The sequence shown here is derived from an EMBL/GenBank/DDBJ whole genome shotgun (WGS) entry which is preliminary data.</text>
</comment>
<evidence type="ECO:0000313" key="6">
    <source>
        <dbReference type="Proteomes" id="UP000549499"/>
    </source>
</evidence>
<evidence type="ECO:0000256" key="2">
    <source>
        <dbReference type="ARBA" id="ARBA00022490"/>
    </source>
</evidence>
<dbReference type="EMBL" id="VYZB01000776">
    <property type="protein sequence ID" value="NWS76581.1"/>
    <property type="molecule type" value="Genomic_DNA"/>
</dbReference>
<reference evidence="5 6" key="1">
    <citation type="submission" date="2019-09" db="EMBL/GenBank/DDBJ databases">
        <title>Bird 10,000 Genomes (B10K) Project - Family phase.</title>
        <authorList>
            <person name="Zhang G."/>
        </authorList>
    </citation>
    <scope>NUCLEOTIDE SEQUENCE [LARGE SCALE GENOMIC DNA]</scope>
    <source>
        <strain evidence="5">B10K-DU-003-44</strain>
        <tissue evidence="5">Muscle</tissue>
    </source>
</reference>
<keyword evidence="2" id="KW-0963">Cytoplasm</keyword>
<dbReference type="GO" id="GO:0005737">
    <property type="term" value="C:cytoplasm"/>
    <property type="evidence" value="ECO:0007669"/>
    <property type="project" value="UniProtKB-SubCell"/>
</dbReference>
<dbReference type="GO" id="GO:0016746">
    <property type="term" value="F:acyltransferase activity"/>
    <property type="evidence" value="ECO:0007669"/>
    <property type="project" value="UniProtKB-KW"/>
</dbReference>
<dbReference type="GO" id="GO:0045944">
    <property type="term" value="P:positive regulation of transcription by RNA polymerase II"/>
    <property type="evidence" value="ECO:0007669"/>
    <property type="project" value="TreeGrafter"/>
</dbReference>
<dbReference type="InterPro" id="IPR029058">
    <property type="entry name" value="AB_hydrolase_fold"/>
</dbReference>
<keyword evidence="3" id="KW-0808">Transferase</keyword>
<keyword evidence="6" id="KW-1185">Reference proteome</keyword>
<sequence length="166" mass="18504">IRFSSDTWLQLQTLATLAENGYRAVAIDLPGKARWRAQPQERWGLGEAHPTTWALCLGAAVVVSPSLSGMYSLPFLFQHNHLVKAYVPVAPICTEKFSAEQYAQIKTPTLIVYGDQDVELGQVSLNNLQHLPKHQVLVLQGAGHACYLDKPAEWHHGLLTFLQHLE</sequence>
<evidence type="ECO:0000313" key="5">
    <source>
        <dbReference type="EMBL" id="NWS76581.1"/>
    </source>
</evidence>
<proteinExistence type="predicted"/>
<dbReference type="PANTHER" id="PTHR46197">
    <property type="entry name" value="PROTEIN ABHD14B-LIKE"/>
    <property type="match status" value="1"/>
</dbReference>
<comment type="subcellular location">
    <subcellularLocation>
        <location evidence="1">Cytoplasm</location>
    </subcellularLocation>
</comment>
<evidence type="ECO:0000256" key="4">
    <source>
        <dbReference type="ARBA" id="ARBA00023315"/>
    </source>
</evidence>
<dbReference type="GO" id="GO:0016787">
    <property type="term" value="F:hydrolase activity"/>
    <property type="evidence" value="ECO:0007669"/>
    <property type="project" value="TreeGrafter"/>
</dbReference>
<dbReference type="SUPFAM" id="SSF53474">
    <property type="entry name" value="alpha/beta-Hydrolases"/>
    <property type="match status" value="1"/>
</dbReference>
<organism evidence="5 6">
    <name type="scientific">Crotophaga sulcirostris</name>
    <name type="common">Groove-billed ani</name>
    <dbReference type="NCBI Taxonomy" id="33598"/>
    <lineage>
        <taxon>Eukaryota</taxon>
        <taxon>Metazoa</taxon>
        <taxon>Chordata</taxon>
        <taxon>Craniata</taxon>
        <taxon>Vertebrata</taxon>
        <taxon>Euteleostomi</taxon>
        <taxon>Archelosauria</taxon>
        <taxon>Archosauria</taxon>
        <taxon>Dinosauria</taxon>
        <taxon>Saurischia</taxon>
        <taxon>Theropoda</taxon>
        <taxon>Coelurosauria</taxon>
        <taxon>Aves</taxon>
        <taxon>Neognathae</taxon>
        <taxon>Neoaves</taxon>
        <taxon>Otidimorphae</taxon>
        <taxon>Cuculiformes</taxon>
        <taxon>Crotophagidae</taxon>
        <taxon>Crotophaga</taxon>
    </lineage>
</organism>
<feature type="non-terminal residue" evidence="5">
    <location>
        <position position="166"/>
    </location>
</feature>
<evidence type="ECO:0000256" key="1">
    <source>
        <dbReference type="ARBA" id="ARBA00004496"/>
    </source>
</evidence>
<dbReference type="OrthoDB" id="284184at2759"/>
<dbReference type="Gene3D" id="3.40.50.1820">
    <property type="entry name" value="alpha/beta hydrolase"/>
    <property type="match status" value="1"/>
</dbReference>
<dbReference type="AlphaFoldDB" id="A0A7K5I4M4"/>
<gene>
    <name evidence="5" type="primary">Abhd14b</name>
    <name evidence="5" type="ORF">CROSUL_R05603</name>
</gene>
<accession>A0A7K5I4M4</accession>
<keyword evidence="4" id="KW-0012">Acyltransferase</keyword>